<proteinExistence type="predicted"/>
<dbReference type="EMBL" id="JAAC01000062">
    <property type="protein sequence ID" value="KDE63818.1"/>
    <property type="molecule type" value="Genomic_DNA"/>
</dbReference>
<accession>A0AB73BX29</accession>
<dbReference type="AlphaFoldDB" id="A0AB73BX29"/>
<evidence type="ECO:0000313" key="2">
    <source>
        <dbReference type="Proteomes" id="UP000027473"/>
    </source>
</evidence>
<organism evidence="1 2">
    <name type="scientific">Fusobacterium necrophorum BL</name>
    <dbReference type="NCBI Taxonomy" id="1441732"/>
    <lineage>
        <taxon>Bacteria</taxon>
        <taxon>Fusobacteriati</taxon>
        <taxon>Fusobacteriota</taxon>
        <taxon>Fusobacteriia</taxon>
        <taxon>Fusobacteriales</taxon>
        <taxon>Fusobacteriaceae</taxon>
        <taxon>Fusobacterium</taxon>
    </lineage>
</organism>
<dbReference type="Proteomes" id="UP000027473">
    <property type="component" value="Unassembled WGS sequence"/>
</dbReference>
<sequence>MQYLNFEDYLESMMSCEQVRILRICLRTGAPIHVIGCQGSGKSCLVDGLRKLGFRNITEPYSRELLQPDTIPMEKEGLVVLLLKDSKAYFPIDEYPSEVFQRFREDIVDWVYGLENDDLRM</sequence>
<protein>
    <recommendedName>
        <fullName evidence="3">ATPase dynein-related AAA domain-containing protein</fullName>
    </recommendedName>
</protein>
<gene>
    <name evidence="1" type="ORF">FUSO3_04540</name>
</gene>
<evidence type="ECO:0000313" key="1">
    <source>
        <dbReference type="EMBL" id="KDE63818.1"/>
    </source>
</evidence>
<reference evidence="1 2" key="1">
    <citation type="submission" date="2014-01" db="EMBL/GenBank/DDBJ databases">
        <title>Comparative genomics of Fusobacterium necrophorum wild isolates.</title>
        <authorList>
            <person name="Kittichotirat W."/>
            <person name="Bumgarner R.E."/>
            <person name="Lawrence P."/>
        </authorList>
    </citation>
    <scope>NUCLEOTIDE SEQUENCE [LARGE SCALE GENOMIC DNA]</scope>
    <source>
        <strain evidence="1 2">BL</strain>
    </source>
</reference>
<evidence type="ECO:0008006" key="3">
    <source>
        <dbReference type="Google" id="ProtNLM"/>
    </source>
</evidence>
<comment type="caution">
    <text evidence="1">The sequence shown here is derived from an EMBL/GenBank/DDBJ whole genome shotgun (WGS) entry which is preliminary data.</text>
</comment>
<name>A0AB73BX29_9FUSO</name>